<accession>A0ACB9CMX0</accession>
<protein>
    <submittedName>
        <fullName evidence="1">Uncharacterized protein</fullName>
    </submittedName>
</protein>
<gene>
    <name evidence="1" type="ORF">L6452_14913</name>
</gene>
<sequence>MPRKSTRLKKSLVSKYKNTPKEATPLQDSSDEASFDIEFTNPKGDSNEEDLIVPSSNSDEQSKEVPSVESNEQSKEVDESVFKEDSLRMARRKAPLTKTLVAKFKSTQKDISSSKREIEMNIKEKESDEEDEEDEDEDEEEEEEAEEGTRKESSNDFTVIRDELETLKPGFEINGNVLKCWAYILNNEEKFKNLATSSRIFLDVNAITPTMEPIPFHLGKDK</sequence>
<evidence type="ECO:0000313" key="1">
    <source>
        <dbReference type="EMBL" id="KAI3735417.1"/>
    </source>
</evidence>
<dbReference type="EMBL" id="CM042050">
    <property type="protein sequence ID" value="KAI3735417.1"/>
    <property type="molecule type" value="Genomic_DNA"/>
</dbReference>
<proteinExistence type="predicted"/>
<reference evidence="2" key="1">
    <citation type="journal article" date="2022" name="Mol. Ecol. Resour.">
        <title>The genomes of chicory, endive, great burdock and yacon provide insights into Asteraceae palaeo-polyploidization history and plant inulin production.</title>
        <authorList>
            <person name="Fan W."/>
            <person name="Wang S."/>
            <person name="Wang H."/>
            <person name="Wang A."/>
            <person name="Jiang F."/>
            <person name="Liu H."/>
            <person name="Zhao H."/>
            <person name="Xu D."/>
            <person name="Zhang Y."/>
        </authorList>
    </citation>
    <scope>NUCLEOTIDE SEQUENCE [LARGE SCALE GENOMIC DNA]</scope>
    <source>
        <strain evidence="2">cv. Niubang</strain>
    </source>
</reference>
<keyword evidence="2" id="KW-1185">Reference proteome</keyword>
<dbReference type="Proteomes" id="UP001055879">
    <property type="component" value="Linkage Group LG04"/>
</dbReference>
<name>A0ACB9CMX0_ARCLA</name>
<comment type="caution">
    <text evidence="1">The sequence shown here is derived from an EMBL/GenBank/DDBJ whole genome shotgun (WGS) entry which is preliminary data.</text>
</comment>
<evidence type="ECO:0000313" key="2">
    <source>
        <dbReference type="Proteomes" id="UP001055879"/>
    </source>
</evidence>
<organism evidence="1 2">
    <name type="scientific">Arctium lappa</name>
    <name type="common">Greater burdock</name>
    <name type="synonym">Lappa major</name>
    <dbReference type="NCBI Taxonomy" id="4217"/>
    <lineage>
        <taxon>Eukaryota</taxon>
        <taxon>Viridiplantae</taxon>
        <taxon>Streptophyta</taxon>
        <taxon>Embryophyta</taxon>
        <taxon>Tracheophyta</taxon>
        <taxon>Spermatophyta</taxon>
        <taxon>Magnoliopsida</taxon>
        <taxon>eudicotyledons</taxon>
        <taxon>Gunneridae</taxon>
        <taxon>Pentapetalae</taxon>
        <taxon>asterids</taxon>
        <taxon>campanulids</taxon>
        <taxon>Asterales</taxon>
        <taxon>Asteraceae</taxon>
        <taxon>Carduoideae</taxon>
        <taxon>Cardueae</taxon>
        <taxon>Arctiinae</taxon>
        <taxon>Arctium</taxon>
    </lineage>
</organism>
<reference evidence="1 2" key="2">
    <citation type="journal article" date="2022" name="Mol. Ecol. Resour.">
        <title>The genomes of chicory, endive, great burdock and yacon provide insights into Asteraceae paleo-polyploidization history and plant inulin production.</title>
        <authorList>
            <person name="Fan W."/>
            <person name="Wang S."/>
            <person name="Wang H."/>
            <person name="Wang A."/>
            <person name="Jiang F."/>
            <person name="Liu H."/>
            <person name="Zhao H."/>
            <person name="Xu D."/>
            <person name="Zhang Y."/>
        </authorList>
    </citation>
    <scope>NUCLEOTIDE SEQUENCE [LARGE SCALE GENOMIC DNA]</scope>
    <source>
        <strain evidence="2">cv. Niubang</strain>
    </source>
</reference>